<dbReference type="Pfam" id="PF00989">
    <property type="entry name" value="PAS"/>
    <property type="match status" value="1"/>
</dbReference>
<evidence type="ECO:0000256" key="14">
    <source>
        <dbReference type="ARBA" id="ARBA00039401"/>
    </source>
</evidence>
<evidence type="ECO:0000259" key="16">
    <source>
        <dbReference type="PROSITE" id="PS50109"/>
    </source>
</evidence>
<dbReference type="InterPro" id="IPR036890">
    <property type="entry name" value="HATPase_C_sf"/>
</dbReference>
<evidence type="ECO:0000256" key="13">
    <source>
        <dbReference type="ARBA" id="ARBA00023136"/>
    </source>
</evidence>
<dbReference type="InterPro" id="IPR004358">
    <property type="entry name" value="Sig_transdc_His_kin-like_C"/>
</dbReference>
<name>A0ABU3SQ92_9MICO</name>
<keyword evidence="7 15" id="KW-0812">Transmembrane</keyword>
<evidence type="ECO:0000313" key="19">
    <source>
        <dbReference type="Proteomes" id="UP001261125"/>
    </source>
</evidence>
<dbReference type="SUPFAM" id="SSF103190">
    <property type="entry name" value="Sensory domain-like"/>
    <property type="match status" value="1"/>
</dbReference>
<dbReference type="GO" id="GO:0005524">
    <property type="term" value="F:ATP binding"/>
    <property type="evidence" value="ECO:0007669"/>
    <property type="project" value="UniProtKB-KW"/>
</dbReference>
<dbReference type="PANTHER" id="PTHR42878:SF7">
    <property type="entry name" value="SENSOR HISTIDINE KINASE GLRK"/>
    <property type="match status" value="1"/>
</dbReference>
<keyword evidence="19" id="KW-1185">Reference proteome</keyword>
<feature type="domain" description="Histidine kinase" evidence="16">
    <location>
        <begin position="336"/>
        <end position="555"/>
    </location>
</feature>
<evidence type="ECO:0000256" key="7">
    <source>
        <dbReference type="ARBA" id="ARBA00022692"/>
    </source>
</evidence>
<keyword evidence="5" id="KW-0597">Phosphoprotein</keyword>
<evidence type="ECO:0000256" key="11">
    <source>
        <dbReference type="ARBA" id="ARBA00022989"/>
    </source>
</evidence>
<dbReference type="EC" id="2.7.13.3" evidence="3"/>
<keyword evidence="13 15" id="KW-0472">Membrane</keyword>
<dbReference type="InterPro" id="IPR016120">
    <property type="entry name" value="Sig_transdc_His_kin_SpoOB"/>
</dbReference>
<dbReference type="InterPro" id="IPR050351">
    <property type="entry name" value="BphY/WalK/GraS-like"/>
</dbReference>
<keyword evidence="6" id="KW-0808">Transferase</keyword>
<dbReference type="InterPro" id="IPR013767">
    <property type="entry name" value="PAS_fold"/>
</dbReference>
<gene>
    <name evidence="18" type="ORF">RWH44_14355</name>
</gene>
<dbReference type="SUPFAM" id="SSF55785">
    <property type="entry name" value="PYP-like sensor domain (PAS domain)"/>
    <property type="match status" value="1"/>
</dbReference>
<comment type="subcellular location">
    <subcellularLocation>
        <location evidence="2">Cell membrane</location>
        <topology evidence="2">Multi-pass membrane protein</topology>
    </subcellularLocation>
</comment>
<evidence type="ECO:0000256" key="4">
    <source>
        <dbReference type="ARBA" id="ARBA00022475"/>
    </source>
</evidence>
<dbReference type="InterPro" id="IPR035965">
    <property type="entry name" value="PAS-like_dom_sf"/>
</dbReference>
<dbReference type="Pfam" id="PF17203">
    <property type="entry name" value="sCache_3_2"/>
    <property type="match status" value="1"/>
</dbReference>
<dbReference type="SUPFAM" id="SSF55874">
    <property type="entry name" value="ATPase domain of HSP90 chaperone/DNA topoisomerase II/histidine kinase"/>
    <property type="match status" value="1"/>
</dbReference>
<accession>A0ABU3SQ92</accession>
<dbReference type="PROSITE" id="PS50112">
    <property type="entry name" value="PAS"/>
    <property type="match status" value="1"/>
</dbReference>
<evidence type="ECO:0000259" key="17">
    <source>
        <dbReference type="PROSITE" id="PS50112"/>
    </source>
</evidence>
<feature type="transmembrane region" description="Helical" evidence="15">
    <location>
        <begin position="197"/>
        <end position="216"/>
    </location>
</feature>
<keyword evidence="8" id="KW-0547">Nucleotide-binding</keyword>
<dbReference type="Gene3D" id="3.30.450.20">
    <property type="entry name" value="PAS domain"/>
    <property type="match status" value="2"/>
</dbReference>
<dbReference type="SUPFAM" id="SSF55890">
    <property type="entry name" value="Sporulation response regulatory protein Spo0B"/>
    <property type="match status" value="1"/>
</dbReference>
<dbReference type="SMART" id="SM00091">
    <property type="entry name" value="PAS"/>
    <property type="match status" value="1"/>
</dbReference>
<evidence type="ECO:0000256" key="12">
    <source>
        <dbReference type="ARBA" id="ARBA00023012"/>
    </source>
</evidence>
<dbReference type="InterPro" id="IPR003594">
    <property type="entry name" value="HATPase_dom"/>
</dbReference>
<dbReference type="SMART" id="SM00387">
    <property type="entry name" value="HATPase_c"/>
    <property type="match status" value="1"/>
</dbReference>
<reference evidence="18 19" key="1">
    <citation type="submission" date="2023-09" db="EMBL/GenBank/DDBJ databases">
        <title>Microbacterium fusihabitans sp. nov., Microbacterium phycihabitans sp. nov., and Microbacterium cervinum sp. nov., isolated from dried seaweeds of beach.</title>
        <authorList>
            <person name="Lee S.D."/>
        </authorList>
    </citation>
    <scope>NUCLEOTIDE SEQUENCE [LARGE SCALE GENOMIC DNA]</scope>
    <source>
        <strain evidence="18 19">KSW2-29</strain>
    </source>
</reference>
<keyword evidence="9" id="KW-0418">Kinase</keyword>
<keyword evidence="10 18" id="KW-0067">ATP-binding</keyword>
<evidence type="ECO:0000256" key="9">
    <source>
        <dbReference type="ARBA" id="ARBA00022777"/>
    </source>
</evidence>
<evidence type="ECO:0000256" key="1">
    <source>
        <dbReference type="ARBA" id="ARBA00000085"/>
    </source>
</evidence>
<evidence type="ECO:0000256" key="10">
    <source>
        <dbReference type="ARBA" id="ARBA00022840"/>
    </source>
</evidence>
<dbReference type="InterPro" id="IPR033463">
    <property type="entry name" value="sCache_3"/>
</dbReference>
<comment type="caution">
    <text evidence="18">The sequence shown here is derived from an EMBL/GenBank/DDBJ whole genome shotgun (WGS) entry which is preliminary data.</text>
</comment>
<organism evidence="18 19">
    <name type="scientific">Microbacterium phycohabitans</name>
    <dbReference type="NCBI Taxonomy" id="3075993"/>
    <lineage>
        <taxon>Bacteria</taxon>
        <taxon>Bacillati</taxon>
        <taxon>Actinomycetota</taxon>
        <taxon>Actinomycetes</taxon>
        <taxon>Micrococcales</taxon>
        <taxon>Microbacteriaceae</taxon>
        <taxon>Microbacterium</taxon>
    </lineage>
</organism>
<dbReference type="Pfam" id="PF02518">
    <property type="entry name" value="HATPase_c"/>
    <property type="match status" value="1"/>
</dbReference>
<evidence type="ECO:0000256" key="3">
    <source>
        <dbReference type="ARBA" id="ARBA00012438"/>
    </source>
</evidence>
<dbReference type="PANTHER" id="PTHR42878">
    <property type="entry name" value="TWO-COMPONENT HISTIDINE KINASE"/>
    <property type="match status" value="1"/>
</dbReference>
<protein>
    <recommendedName>
        <fullName evidence="14">Sensor-like histidine kinase SenX3</fullName>
        <ecNumber evidence="3">2.7.13.3</ecNumber>
    </recommendedName>
</protein>
<proteinExistence type="predicted"/>
<evidence type="ECO:0000256" key="15">
    <source>
        <dbReference type="SAM" id="Phobius"/>
    </source>
</evidence>
<evidence type="ECO:0000313" key="18">
    <source>
        <dbReference type="EMBL" id="MDU0346879.1"/>
    </source>
</evidence>
<feature type="domain" description="PAS" evidence="17">
    <location>
        <begin position="235"/>
        <end position="274"/>
    </location>
</feature>
<feature type="transmembrane region" description="Helical" evidence="15">
    <location>
        <begin position="31"/>
        <end position="54"/>
    </location>
</feature>
<dbReference type="EMBL" id="JAWDIT010000005">
    <property type="protein sequence ID" value="MDU0346879.1"/>
    <property type="molecule type" value="Genomic_DNA"/>
</dbReference>
<comment type="catalytic activity">
    <reaction evidence="1">
        <text>ATP + protein L-histidine = ADP + protein N-phospho-L-histidine.</text>
        <dbReference type="EC" id="2.7.13.3"/>
    </reaction>
</comment>
<keyword evidence="11 15" id="KW-1133">Transmembrane helix</keyword>
<dbReference type="InterPro" id="IPR000014">
    <property type="entry name" value="PAS"/>
</dbReference>
<dbReference type="InterPro" id="IPR029151">
    <property type="entry name" value="Sensor-like_sf"/>
</dbReference>
<evidence type="ECO:0000256" key="2">
    <source>
        <dbReference type="ARBA" id="ARBA00004651"/>
    </source>
</evidence>
<dbReference type="PRINTS" id="PR00344">
    <property type="entry name" value="BCTRLSENSOR"/>
</dbReference>
<keyword evidence="4" id="KW-1003">Cell membrane</keyword>
<dbReference type="Gene3D" id="3.30.565.10">
    <property type="entry name" value="Histidine kinase-like ATPase, C-terminal domain"/>
    <property type="match status" value="1"/>
</dbReference>
<keyword evidence="12" id="KW-0902">Two-component regulatory system</keyword>
<sequence>MTVVDGEPMGDLWSYCSRQARRRAVGMRLSVGGRLALVSLGVVVLVAGVLAALLSVQLSDSGQREAEKVTLSVAETIAHEPDVAALAGAGDSDRLQPMVEQILGETDVSFVTIMTPDGIRLTHPNRAEIGLPYIGSRDEALAGRTFTEVYEGTLGPSVRTIAPIRAGGDESGGIVALVAVGVTLGAVQQDIAARAPLIVLASAAIVGLGVLGALYVRRTARRVTGSYTPEELSRLVESYETVLHSLREGLVVTDRSGRIVLYNDEAADLLGLPPATSGQVSLDPREAEMDAALAEAIATGRRMVEETVVNGDRVLLVNQEEARDLSGRRAPERGRVMTLRDRSELQALLGELEGVRTLSDTLRSQTHEHGNRLHALLALLELGRVDDARRLIVASTGERQELADRLVSHDEGAIVVALLLGKLDEAAERGVRLDLDVAEPTPALPLAPEEAVTVVGNLVDNALDAAAAGAEPRWVRATLHENGDDVVIEVSDGGAGFDPTLEDPFAFGSSTKTAHAPGGRGVGLALVRDIVAARGGTLQVGADPTTVRVFLPVVAEAVTA</sequence>
<evidence type="ECO:0000256" key="6">
    <source>
        <dbReference type="ARBA" id="ARBA00022679"/>
    </source>
</evidence>
<evidence type="ECO:0000256" key="8">
    <source>
        <dbReference type="ARBA" id="ARBA00022741"/>
    </source>
</evidence>
<dbReference type="InterPro" id="IPR005467">
    <property type="entry name" value="His_kinase_dom"/>
</dbReference>
<dbReference type="RefSeq" id="WP_316005170.1">
    <property type="nucleotide sequence ID" value="NZ_JAWDIT010000005.1"/>
</dbReference>
<dbReference type="Proteomes" id="UP001261125">
    <property type="component" value="Unassembled WGS sequence"/>
</dbReference>
<dbReference type="CDD" id="cd00130">
    <property type="entry name" value="PAS"/>
    <property type="match status" value="1"/>
</dbReference>
<evidence type="ECO:0000256" key="5">
    <source>
        <dbReference type="ARBA" id="ARBA00022553"/>
    </source>
</evidence>
<dbReference type="PROSITE" id="PS50109">
    <property type="entry name" value="HIS_KIN"/>
    <property type="match status" value="1"/>
</dbReference>